<evidence type="ECO:0000313" key="1">
    <source>
        <dbReference type="EMBL" id="PSR82150.1"/>
    </source>
</evidence>
<reference evidence="1 2" key="1">
    <citation type="submission" date="2018-02" db="EMBL/GenBank/DDBJ databases">
        <title>Genome sequence of the basidiomycete white-rot fungus Phlebia centrifuga.</title>
        <authorList>
            <person name="Granchi Z."/>
            <person name="Peng M."/>
            <person name="de Vries R.P."/>
            <person name="Hilden K."/>
            <person name="Makela M.R."/>
            <person name="Grigoriev I."/>
            <person name="Riley R."/>
        </authorList>
    </citation>
    <scope>NUCLEOTIDE SEQUENCE [LARGE SCALE GENOMIC DNA]</scope>
    <source>
        <strain evidence="1 2">FBCC195</strain>
    </source>
</reference>
<feature type="non-terminal residue" evidence="1">
    <location>
        <position position="93"/>
    </location>
</feature>
<comment type="caution">
    <text evidence="1">The sequence shown here is derived from an EMBL/GenBank/DDBJ whole genome shotgun (WGS) entry which is preliminary data.</text>
</comment>
<dbReference type="EMBL" id="MLYV02000598">
    <property type="protein sequence ID" value="PSR82150.1"/>
    <property type="molecule type" value="Genomic_DNA"/>
</dbReference>
<sequence>MTDKYMDWHPEARFCLIQQGYYAGEYVAMCRLQACGYCVPLERIYTSFANRVRRLPCKATQDAELSGQRPSVDFADELVSRVGNDAMPTTLRR</sequence>
<name>A0A2R6P0C5_9APHY</name>
<proteinExistence type="predicted"/>
<dbReference type="Proteomes" id="UP000186601">
    <property type="component" value="Unassembled WGS sequence"/>
</dbReference>
<organism evidence="1 2">
    <name type="scientific">Hermanssonia centrifuga</name>
    <dbReference type="NCBI Taxonomy" id="98765"/>
    <lineage>
        <taxon>Eukaryota</taxon>
        <taxon>Fungi</taxon>
        <taxon>Dikarya</taxon>
        <taxon>Basidiomycota</taxon>
        <taxon>Agaricomycotina</taxon>
        <taxon>Agaricomycetes</taxon>
        <taxon>Polyporales</taxon>
        <taxon>Meruliaceae</taxon>
        <taxon>Hermanssonia</taxon>
    </lineage>
</organism>
<dbReference type="AlphaFoldDB" id="A0A2R6P0C5"/>
<evidence type="ECO:0000313" key="2">
    <source>
        <dbReference type="Proteomes" id="UP000186601"/>
    </source>
</evidence>
<keyword evidence="2" id="KW-1185">Reference proteome</keyword>
<protein>
    <submittedName>
        <fullName evidence="1">Uncharacterized protein</fullName>
    </submittedName>
</protein>
<accession>A0A2R6P0C5</accession>
<gene>
    <name evidence="1" type="ORF">PHLCEN_2v6121</name>
</gene>